<gene>
    <name evidence="2" type="ORF">FF041_37760</name>
</gene>
<accession>A0A646KUB6</accession>
<dbReference type="GO" id="GO:0047527">
    <property type="term" value="F:2,3-dihydroxybenzoate-serine ligase activity"/>
    <property type="evidence" value="ECO:0007669"/>
    <property type="project" value="TreeGrafter"/>
</dbReference>
<dbReference type="GO" id="GO:0031177">
    <property type="term" value="F:phosphopantetheine binding"/>
    <property type="evidence" value="ECO:0007669"/>
    <property type="project" value="TreeGrafter"/>
</dbReference>
<name>A0A646KUB6_STRJU</name>
<comment type="caution">
    <text evidence="2">The sequence shown here is derived from an EMBL/GenBank/DDBJ whole genome shotgun (WGS) entry which is preliminary data.</text>
</comment>
<dbReference type="PANTHER" id="PTHR45527">
    <property type="entry name" value="NONRIBOSOMAL PEPTIDE SYNTHETASE"/>
    <property type="match status" value="1"/>
</dbReference>
<sequence>VVLLDEVGGKIASESAGPVGAVVGPDQLAYVIYTSGSTGRPKGVAVAHGG</sequence>
<dbReference type="Gene3D" id="3.40.50.980">
    <property type="match status" value="1"/>
</dbReference>
<dbReference type="GO" id="GO:0043041">
    <property type="term" value="P:amino acid activation for nonribosomal peptide biosynthetic process"/>
    <property type="evidence" value="ECO:0007669"/>
    <property type="project" value="TreeGrafter"/>
</dbReference>
<evidence type="ECO:0000313" key="2">
    <source>
        <dbReference type="EMBL" id="MQT05627.1"/>
    </source>
</evidence>
<feature type="domain" description="AMP-dependent synthetase/ligase" evidence="1">
    <location>
        <begin position="19"/>
        <end position="49"/>
    </location>
</feature>
<dbReference type="InterPro" id="IPR020845">
    <property type="entry name" value="AMP-binding_CS"/>
</dbReference>
<keyword evidence="3" id="KW-1185">Reference proteome</keyword>
<dbReference type="AlphaFoldDB" id="A0A646KUB6"/>
<dbReference type="SUPFAM" id="SSF56801">
    <property type="entry name" value="Acetyl-CoA synthetase-like"/>
    <property type="match status" value="1"/>
</dbReference>
<dbReference type="RefSeq" id="WP_153527242.1">
    <property type="nucleotide sequence ID" value="NZ_VCLA01000207.1"/>
</dbReference>
<reference evidence="2 3" key="1">
    <citation type="submission" date="2019-05" db="EMBL/GenBank/DDBJ databases">
        <title>Comparative genomics and metabolomics analyses of clavulanic acid producing Streptomyces species provides insight into specialized metabolism and evolution of beta-lactam biosynthetic gene clusters.</title>
        <authorList>
            <person name="Moore M.A."/>
            <person name="Cruz-Morales P."/>
            <person name="Barona Gomez F."/>
            <person name="Kapil T."/>
        </authorList>
    </citation>
    <scope>NUCLEOTIDE SEQUENCE [LARGE SCALE GENOMIC DNA]</scope>
    <source>
        <strain evidence="2 3">NRRL 5741</strain>
    </source>
</reference>
<dbReference type="InterPro" id="IPR000873">
    <property type="entry name" value="AMP-dep_synth/lig_dom"/>
</dbReference>
<dbReference type="EMBL" id="VCLA01000207">
    <property type="protein sequence ID" value="MQT05627.1"/>
    <property type="molecule type" value="Genomic_DNA"/>
</dbReference>
<proteinExistence type="predicted"/>
<dbReference type="GO" id="GO:0009366">
    <property type="term" value="C:enterobactin synthetase complex"/>
    <property type="evidence" value="ECO:0007669"/>
    <property type="project" value="TreeGrafter"/>
</dbReference>
<feature type="non-terminal residue" evidence="2">
    <location>
        <position position="50"/>
    </location>
</feature>
<protein>
    <submittedName>
        <fullName evidence="2">Amino acid adenylation domain-containing protein</fullName>
    </submittedName>
</protein>
<dbReference type="GO" id="GO:0005829">
    <property type="term" value="C:cytosol"/>
    <property type="evidence" value="ECO:0007669"/>
    <property type="project" value="TreeGrafter"/>
</dbReference>
<dbReference type="Pfam" id="PF00501">
    <property type="entry name" value="AMP-binding"/>
    <property type="match status" value="1"/>
</dbReference>
<dbReference type="OrthoDB" id="4336851at2"/>
<dbReference type="PROSITE" id="PS00455">
    <property type="entry name" value="AMP_BINDING"/>
    <property type="match status" value="1"/>
</dbReference>
<dbReference type="PANTHER" id="PTHR45527:SF1">
    <property type="entry name" value="FATTY ACID SYNTHASE"/>
    <property type="match status" value="1"/>
</dbReference>
<feature type="non-terminal residue" evidence="2">
    <location>
        <position position="1"/>
    </location>
</feature>
<evidence type="ECO:0000259" key="1">
    <source>
        <dbReference type="Pfam" id="PF00501"/>
    </source>
</evidence>
<evidence type="ECO:0000313" key="3">
    <source>
        <dbReference type="Proteomes" id="UP000419138"/>
    </source>
</evidence>
<dbReference type="PRINTS" id="PR00154">
    <property type="entry name" value="AMPBINDING"/>
</dbReference>
<dbReference type="Proteomes" id="UP000419138">
    <property type="component" value="Unassembled WGS sequence"/>
</dbReference>
<organism evidence="2 3">
    <name type="scientific">Streptomyces jumonjinensis</name>
    <dbReference type="NCBI Taxonomy" id="1945"/>
    <lineage>
        <taxon>Bacteria</taxon>
        <taxon>Bacillati</taxon>
        <taxon>Actinomycetota</taxon>
        <taxon>Actinomycetes</taxon>
        <taxon>Kitasatosporales</taxon>
        <taxon>Streptomycetaceae</taxon>
        <taxon>Streptomyces</taxon>
    </lineage>
</organism>
<dbReference type="GO" id="GO:0009239">
    <property type="term" value="P:enterobactin biosynthetic process"/>
    <property type="evidence" value="ECO:0007669"/>
    <property type="project" value="TreeGrafter"/>
</dbReference>
<dbReference type="InterPro" id="IPR020459">
    <property type="entry name" value="AMP-binding"/>
</dbReference>